<evidence type="ECO:0000256" key="3">
    <source>
        <dbReference type="ARBA" id="ARBA00023125"/>
    </source>
</evidence>
<feature type="domain" description="Tyr recombinase" evidence="6">
    <location>
        <begin position="180"/>
        <end position="379"/>
    </location>
</feature>
<evidence type="ECO:0000259" key="7">
    <source>
        <dbReference type="PROSITE" id="PS51900"/>
    </source>
</evidence>
<keyword evidence="2" id="KW-0229">DNA integration</keyword>
<keyword evidence="4" id="KW-0233">DNA recombination</keyword>
<dbReference type="Gene3D" id="1.10.150.130">
    <property type="match status" value="1"/>
</dbReference>
<evidence type="ECO:0000256" key="2">
    <source>
        <dbReference type="ARBA" id="ARBA00022908"/>
    </source>
</evidence>
<dbReference type="InterPro" id="IPR013762">
    <property type="entry name" value="Integrase-like_cat_sf"/>
</dbReference>
<dbReference type="CDD" id="cd01189">
    <property type="entry name" value="INT_ICEBs1_C_like"/>
    <property type="match status" value="1"/>
</dbReference>
<reference evidence="9" key="1">
    <citation type="journal article" date="2019" name="Int. J. Syst. Evol. Microbiol.">
        <title>The Global Catalogue of Microorganisms (GCM) 10K type strain sequencing project: providing services to taxonomists for standard genome sequencing and annotation.</title>
        <authorList>
            <consortium name="The Broad Institute Genomics Platform"/>
            <consortium name="The Broad Institute Genome Sequencing Center for Infectious Disease"/>
            <person name="Wu L."/>
            <person name="Ma J."/>
        </authorList>
    </citation>
    <scope>NUCLEOTIDE SEQUENCE [LARGE SCALE GENOMIC DNA]</scope>
    <source>
        <strain evidence="9">JCM 14718</strain>
    </source>
</reference>
<evidence type="ECO:0000313" key="9">
    <source>
        <dbReference type="Proteomes" id="UP001500618"/>
    </source>
</evidence>
<gene>
    <name evidence="8" type="ORF">GCM10009765_55640</name>
</gene>
<keyword evidence="3 5" id="KW-0238">DNA-binding</keyword>
<proteinExistence type="inferred from homology"/>
<dbReference type="InterPro" id="IPR044068">
    <property type="entry name" value="CB"/>
</dbReference>
<evidence type="ECO:0000256" key="1">
    <source>
        <dbReference type="ARBA" id="ARBA00008857"/>
    </source>
</evidence>
<dbReference type="RefSeq" id="WP_279582228.1">
    <property type="nucleotide sequence ID" value="NZ_BAAANY010000022.1"/>
</dbReference>
<dbReference type="PANTHER" id="PTHR30629:SF2">
    <property type="entry name" value="PROPHAGE INTEGRASE INTS-RELATED"/>
    <property type="match status" value="1"/>
</dbReference>
<dbReference type="SUPFAM" id="SSF56349">
    <property type="entry name" value="DNA breaking-rejoining enzymes"/>
    <property type="match status" value="1"/>
</dbReference>
<dbReference type="PROSITE" id="PS51900">
    <property type="entry name" value="CB"/>
    <property type="match status" value="1"/>
</dbReference>
<dbReference type="EMBL" id="BAAANY010000022">
    <property type="protein sequence ID" value="GAA1699121.1"/>
    <property type="molecule type" value="Genomic_DNA"/>
</dbReference>
<dbReference type="Pfam" id="PF00589">
    <property type="entry name" value="Phage_integrase"/>
    <property type="match status" value="1"/>
</dbReference>
<comment type="similarity">
    <text evidence="1">Belongs to the 'phage' integrase family.</text>
</comment>
<evidence type="ECO:0000256" key="5">
    <source>
        <dbReference type="PROSITE-ProRule" id="PRU01248"/>
    </source>
</evidence>
<dbReference type="Proteomes" id="UP001500618">
    <property type="component" value="Unassembled WGS sequence"/>
</dbReference>
<organism evidence="8 9">
    <name type="scientific">Fodinicola feengrottensis</name>
    <dbReference type="NCBI Taxonomy" id="435914"/>
    <lineage>
        <taxon>Bacteria</taxon>
        <taxon>Bacillati</taxon>
        <taxon>Actinomycetota</taxon>
        <taxon>Actinomycetes</taxon>
        <taxon>Mycobacteriales</taxon>
        <taxon>Fodinicola</taxon>
    </lineage>
</organism>
<protein>
    <submittedName>
        <fullName evidence="8">Site-specific integrase</fullName>
    </submittedName>
</protein>
<dbReference type="InterPro" id="IPR010998">
    <property type="entry name" value="Integrase_recombinase_N"/>
</dbReference>
<accession>A0ABP4U936</accession>
<dbReference type="PANTHER" id="PTHR30629">
    <property type="entry name" value="PROPHAGE INTEGRASE"/>
    <property type="match status" value="1"/>
</dbReference>
<keyword evidence="9" id="KW-1185">Reference proteome</keyword>
<dbReference type="InterPro" id="IPR050808">
    <property type="entry name" value="Phage_Integrase"/>
</dbReference>
<evidence type="ECO:0000256" key="4">
    <source>
        <dbReference type="ARBA" id="ARBA00023172"/>
    </source>
</evidence>
<evidence type="ECO:0000313" key="8">
    <source>
        <dbReference type="EMBL" id="GAA1699121.1"/>
    </source>
</evidence>
<sequence>MAESNSGETKKRRSRGDDGVYFDQSKNCWVGAISMGYAVNGKRRRPKVYGKSSTEVRDKLKELRKELETGVKPEANYTVANAVTDWLARGLKGRNKKTVTKNRQLAEKHLIPLIGKAKLPDLTADDVDDWLETRTEILATRSIRDLLAVLRRSITFAQRRDKIGRNVASLVTAPEGTEGRPSKALTLGQAFALLKAAKGSRLYAYVVLSLLTGIRTEEARALRWDHVVLVSLIKQIPPYIMVWRSVREHGDTKTRKSRRSLALPLLGVAALCWQRAVQEADRRAVGDDWSEHGLVFCTRYGKPLDAANVRRDFRGILKKAGLNPEEWTPRELRHSFVSIMSANGVALEDIARLVGHSSTATTEAVYRKELRPVITQGADVMGNLFNLLRQTA</sequence>
<dbReference type="InterPro" id="IPR002104">
    <property type="entry name" value="Integrase_catalytic"/>
</dbReference>
<dbReference type="PROSITE" id="PS51898">
    <property type="entry name" value="TYR_RECOMBINASE"/>
    <property type="match status" value="1"/>
</dbReference>
<name>A0ABP4U936_9ACTN</name>
<dbReference type="InterPro" id="IPR011010">
    <property type="entry name" value="DNA_brk_join_enz"/>
</dbReference>
<comment type="caution">
    <text evidence="8">The sequence shown here is derived from an EMBL/GenBank/DDBJ whole genome shotgun (WGS) entry which is preliminary data.</text>
</comment>
<feature type="domain" description="Core-binding (CB)" evidence="7">
    <location>
        <begin position="77"/>
        <end position="158"/>
    </location>
</feature>
<evidence type="ECO:0000259" key="6">
    <source>
        <dbReference type="PROSITE" id="PS51898"/>
    </source>
</evidence>
<dbReference type="Gene3D" id="1.10.443.10">
    <property type="entry name" value="Intergrase catalytic core"/>
    <property type="match status" value="1"/>
</dbReference>